<reference evidence="2" key="1">
    <citation type="journal article" date="2023" name="G3 (Bethesda)">
        <title>A reference genome for the long-term kleptoplast-retaining sea slug Elysia crispata morphotype clarki.</title>
        <authorList>
            <person name="Eastman K.E."/>
            <person name="Pendleton A.L."/>
            <person name="Shaikh M.A."/>
            <person name="Suttiyut T."/>
            <person name="Ogas R."/>
            <person name="Tomko P."/>
            <person name="Gavelis G."/>
            <person name="Widhalm J.R."/>
            <person name="Wisecaver J.H."/>
        </authorList>
    </citation>
    <scope>NUCLEOTIDE SEQUENCE</scope>
    <source>
        <strain evidence="2">ECLA1</strain>
    </source>
</reference>
<dbReference type="EMBL" id="JAWDGP010005495">
    <property type="protein sequence ID" value="KAK3756562.1"/>
    <property type="molecule type" value="Genomic_DNA"/>
</dbReference>
<keyword evidence="3" id="KW-1185">Reference proteome</keyword>
<evidence type="ECO:0000313" key="2">
    <source>
        <dbReference type="EMBL" id="KAK3756562.1"/>
    </source>
</evidence>
<dbReference type="AlphaFoldDB" id="A0AAE0YT54"/>
<evidence type="ECO:0000313" key="3">
    <source>
        <dbReference type="Proteomes" id="UP001283361"/>
    </source>
</evidence>
<accession>A0AAE0YT54</accession>
<evidence type="ECO:0008006" key="4">
    <source>
        <dbReference type="Google" id="ProtNLM"/>
    </source>
</evidence>
<dbReference type="Proteomes" id="UP001283361">
    <property type="component" value="Unassembled WGS sequence"/>
</dbReference>
<dbReference type="InterPro" id="IPR038563">
    <property type="entry name" value="Endonuclease_7_sf"/>
</dbReference>
<dbReference type="Gene3D" id="3.40.1800.10">
    <property type="entry name" value="His-Me finger endonucleases"/>
    <property type="match status" value="1"/>
</dbReference>
<dbReference type="InterPro" id="IPR044925">
    <property type="entry name" value="His-Me_finger_sf"/>
</dbReference>
<evidence type="ECO:0000256" key="1">
    <source>
        <dbReference type="SAM" id="MobiDB-lite"/>
    </source>
</evidence>
<comment type="caution">
    <text evidence="2">The sequence shown here is derived from an EMBL/GenBank/DDBJ whole genome shotgun (WGS) entry which is preliminary data.</text>
</comment>
<proteinExistence type="predicted"/>
<dbReference type="PANTHER" id="PTHR31511">
    <property type="entry name" value="PROTEIN CBG23764"/>
    <property type="match status" value="1"/>
</dbReference>
<dbReference type="SUPFAM" id="SSF54060">
    <property type="entry name" value="His-Me finger endonucleases"/>
    <property type="match status" value="1"/>
</dbReference>
<feature type="compositionally biased region" description="Basic and acidic residues" evidence="1">
    <location>
        <begin position="43"/>
        <end position="64"/>
    </location>
</feature>
<organism evidence="2 3">
    <name type="scientific">Elysia crispata</name>
    <name type="common">lettuce slug</name>
    <dbReference type="NCBI Taxonomy" id="231223"/>
    <lineage>
        <taxon>Eukaryota</taxon>
        <taxon>Metazoa</taxon>
        <taxon>Spiralia</taxon>
        <taxon>Lophotrochozoa</taxon>
        <taxon>Mollusca</taxon>
        <taxon>Gastropoda</taxon>
        <taxon>Heterobranchia</taxon>
        <taxon>Euthyneura</taxon>
        <taxon>Panpulmonata</taxon>
        <taxon>Sacoglossa</taxon>
        <taxon>Placobranchoidea</taxon>
        <taxon>Plakobranchidae</taxon>
        <taxon>Elysia</taxon>
    </lineage>
</organism>
<gene>
    <name evidence="2" type="ORF">RRG08_007587</name>
</gene>
<feature type="region of interest" description="Disordered" evidence="1">
    <location>
        <begin position="1"/>
        <end position="67"/>
    </location>
</feature>
<sequence length="214" mass="24017">MPGNRADSRQGGNASPGQEQAHFPEPPQAAASTLHYLRRFRSPHHESRGTRARPDKEQHPEDTSPRGMQLLLCQGAVRREDRGACRIPGAQRGRTLQEEERGIKKALANPQTMRMTSTDWESHRTARRCHVCDGLLEGDSVRDHCHITGKYRGAAHNACNLKLRLNPKTTTIPVVFHNLRGYDSHLLMQVISKVEGRISCIPNNTEKYISFSLG</sequence>
<protein>
    <recommendedName>
        <fullName evidence="4">DNA-directed DNA polymerase</fullName>
    </recommendedName>
</protein>
<name>A0AAE0YT54_9GAST</name>
<dbReference type="PANTHER" id="PTHR31511:SF12">
    <property type="entry name" value="RHO TERMINATION FACTOR N-TERMINAL DOMAIN-CONTAINING PROTEIN"/>
    <property type="match status" value="1"/>
</dbReference>